<reference evidence="13 14" key="1">
    <citation type="journal article" date="2014" name="PLoS Genet.">
        <title>Phylogenetically driven sequencing of extremely halophilic archaea reveals strategies for static and dynamic osmo-response.</title>
        <authorList>
            <person name="Becker E.A."/>
            <person name="Seitzer P.M."/>
            <person name="Tritt A."/>
            <person name="Larsen D."/>
            <person name="Krusor M."/>
            <person name="Yao A.I."/>
            <person name="Wu D."/>
            <person name="Madern D."/>
            <person name="Eisen J.A."/>
            <person name="Darling A.E."/>
            <person name="Facciotti M.T."/>
        </authorList>
    </citation>
    <scope>NUCLEOTIDE SEQUENCE [LARGE SCALE GENOMIC DNA]</scope>
    <source>
        <strain evidence="13 14">DSM 13077</strain>
    </source>
</reference>
<proteinExistence type="inferred from homology"/>
<dbReference type="PATRIC" id="fig|1227491.4.peg.795"/>
<dbReference type="InterPro" id="IPR050083">
    <property type="entry name" value="HtpX_protease"/>
</dbReference>
<evidence type="ECO:0000256" key="9">
    <source>
        <dbReference type="ARBA" id="ARBA00023136"/>
    </source>
</evidence>
<dbReference type="AlphaFoldDB" id="M0BE91"/>
<keyword evidence="9 11" id="KW-0472">Membrane</keyword>
<name>M0BE91_9EURY</name>
<dbReference type="GO" id="GO:0004222">
    <property type="term" value="F:metalloendopeptidase activity"/>
    <property type="evidence" value="ECO:0007669"/>
    <property type="project" value="InterPro"/>
</dbReference>
<feature type="transmembrane region" description="Helical" evidence="11">
    <location>
        <begin position="22"/>
        <end position="45"/>
    </location>
</feature>
<comment type="caution">
    <text evidence="13">The sequence shown here is derived from an EMBL/GenBank/DDBJ whole genome shotgun (WGS) entry which is preliminary data.</text>
</comment>
<keyword evidence="4" id="KW-0479">Metal-binding</keyword>
<evidence type="ECO:0000256" key="3">
    <source>
        <dbReference type="ARBA" id="ARBA00022692"/>
    </source>
</evidence>
<protein>
    <submittedName>
        <fullName evidence="13">Peptidase M48 Ste24p</fullName>
    </submittedName>
</protein>
<evidence type="ECO:0000256" key="6">
    <source>
        <dbReference type="ARBA" id="ARBA00022833"/>
    </source>
</evidence>
<evidence type="ECO:0000256" key="7">
    <source>
        <dbReference type="ARBA" id="ARBA00022989"/>
    </source>
</evidence>
<keyword evidence="3 11" id="KW-0812">Transmembrane</keyword>
<comment type="cofactor">
    <cofactor evidence="10">
        <name>Zn(2+)</name>
        <dbReference type="ChEBI" id="CHEBI:29105"/>
    </cofactor>
    <text evidence="10">Binds 1 zinc ion per subunit.</text>
</comment>
<feature type="transmembrane region" description="Helical" evidence="11">
    <location>
        <begin position="237"/>
        <end position="259"/>
    </location>
</feature>
<comment type="similarity">
    <text evidence="10">Belongs to the peptidase M48 family.</text>
</comment>
<evidence type="ECO:0000313" key="14">
    <source>
        <dbReference type="Proteomes" id="UP000011591"/>
    </source>
</evidence>
<dbReference type="PANTHER" id="PTHR43221">
    <property type="entry name" value="PROTEASE HTPX"/>
    <property type="match status" value="1"/>
</dbReference>
<evidence type="ECO:0000259" key="12">
    <source>
        <dbReference type="Pfam" id="PF01435"/>
    </source>
</evidence>
<keyword evidence="2 10" id="KW-0645">Protease</keyword>
<dbReference type="EMBL" id="AOIP01000014">
    <property type="protein sequence ID" value="ELZ07959.1"/>
    <property type="molecule type" value="Genomic_DNA"/>
</dbReference>
<organism evidence="13 14">
    <name type="scientific">Natrialba aegyptia DSM 13077</name>
    <dbReference type="NCBI Taxonomy" id="1227491"/>
    <lineage>
        <taxon>Archaea</taxon>
        <taxon>Methanobacteriati</taxon>
        <taxon>Methanobacteriota</taxon>
        <taxon>Stenosarchaea group</taxon>
        <taxon>Halobacteria</taxon>
        <taxon>Halobacteriales</taxon>
        <taxon>Natrialbaceae</taxon>
        <taxon>Natrialba</taxon>
    </lineage>
</organism>
<keyword evidence="5 10" id="KW-0378">Hydrolase</keyword>
<dbReference type="PANTHER" id="PTHR43221:SF2">
    <property type="entry name" value="PROTEASE HTPX HOMOLOG"/>
    <property type="match status" value="1"/>
</dbReference>
<dbReference type="InterPro" id="IPR001915">
    <property type="entry name" value="Peptidase_M48"/>
</dbReference>
<evidence type="ECO:0000313" key="13">
    <source>
        <dbReference type="EMBL" id="ELZ07959.1"/>
    </source>
</evidence>
<evidence type="ECO:0000256" key="2">
    <source>
        <dbReference type="ARBA" id="ARBA00022670"/>
    </source>
</evidence>
<dbReference type="Pfam" id="PF01435">
    <property type="entry name" value="Peptidase_M48"/>
    <property type="match status" value="1"/>
</dbReference>
<dbReference type="Proteomes" id="UP000011591">
    <property type="component" value="Unassembled WGS sequence"/>
</dbReference>
<evidence type="ECO:0000256" key="11">
    <source>
        <dbReference type="SAM" id="Phobius"/>
    </source>
</evidence>
<evidence type="ECO:0000256" key="4">
    <source>
        <dbReference type="ARBA" id="ARBA00022723"/>
    </source>
</evidence>
<dbReference type="CDD" id="cd07329">
    <property type="entry name" value="M56_like"/>
    <property type="match status" value="1"/>
</dbReference>
<keyword evidence="6 10" id="KW-0862">Zinc</keyword>
<dbReference type="GO" id="GO:0006508">
    <property type="term" value="P:proteolysis"/>
    <property type="evidence" value="ECO:0007669"/>
    <property type="project" value="UniProtKB-KW"/>
</dbReference>
<dbReference type="Gene3D" id="3.30.2010.10">
    <property type="entry name" value="Metalloproteases ('zincins'), catalytic domain"/>
    <property type="match status" value="1"/>
</dbReference>
<keyword evidence="1" id="KW-1003">Cell membrane</keyword>
<evidence type="ECO:0000256" key="8">
    <source>
        <dbReference type="ARBA" id="ARBA00023049"/>
    </source>
</evidence>
<feature type="transmembrane region" description="Helical" evidence="11">
    <location>
        <begin position="57"/>
        <end position="78"/>
    </location>
</feature>
<feature type="domain" description="Peptidase M48" evidence="12">
    <location>
        <begin position="112"/>
        <end position="406"/>
    </location>
</feature>
<sequence length="412" mass="44771">MPFPERYCYVALTPNWRLRVRIAAALALVVGVNGLLLAAFAWSALRLLSASGRSVPVELGLPLTVGTLLLAAVGLVAVQARYGSRTIVSGLDLDELHERDDSGELEGTNPQTLDGRVRRLAAQADVPLPSVAVADRPEPACLTVGTQRSPTIVVTTGLLERLDDDELDAALAHEVAHVANRDLPVVTAVAATVAIGDRLLERERKLRGVLAGMAMVALFTGIGLLIFAVPILVVGALYLAVSIVARALLGLNSIALGLFSKTREFAADRGASRLTGEPAAVASALETLEDERSKPDQDARLHASATLGIVPQPLAFERTAENGEGEGEGEEHWFDRWFVGQFSIERVDKQESDGPPGPIARRKERVKTWLRTRTIEPVRTRIRRVLAWRPPTHPATEERIEQLRTLERRRRG</sequence>
<dbReference type="GO" id="GO:0046872">
    <property type="term" value="F:metal ion binding"/>
    <property type="evidence" value="ECO:0007669"/>
    <property type="project" value="UniProtKB-KW"/>
</dbReference>
<accession>M0BE91</accession>
<evidence type="ECO:0000256" key="1">
    <source>
        <dbReference type="ARBA" id="ARBA00022475"/>
    </source>
</evidence>
<gene>
    <name evidence="13" type="ORF">C480_03859</name>
</gene>
<evidence type="ECO:0000256" key="10">
    <source>
        <dbReference type="RuleBase" id="RU003983"/>
    </source>
</evidence>
<keyword evidence="8 10" id="KW-0482">Metalloprotease</keyword>
<keyword evidence="14" id="KW-1185">Reference proteome</keyword>
<evidence type="ECO:0000256" key="5">
    <source>
        <dbReference type="ARBA" id="ARBA00022801"/>
    </source>
</evidence>
<feature type="transmembrane region" description="Helical" evidence="11">
    <location>
        <begin position="208"/>
        <end position="231"/>
    </location>
</feature>
<keyword evidence="7 11" id="KW-1133">Transmembrane helix</keyword>